<dbReference type="GO" id="GO:0006355">
    <property type="term" value="P:regulation of DNA-templated transcription"/>
    <property type="evidence" value="ECO:0007669"/>
    <property type="project" value="InterPro"/>
</dbReference>
<feature type="domain" description="EAL" evidence="3">
    <location>
        <begin position="462"/>
        <end position="717"/>
    </location>
</feature>
<keyword evidence="6" id="KW-1185">Reference proteome</keyword>
<dbReference type="RefSeq" id="WP_052515003.1">
    <property type="nucleotide sequence ID" value="NZ_AZAC01000011.1"/>
</dbReference>
<dbReference type="PANTHER" id="PTHR44757:SF2">
    <property type="entry name" value="BIOFILM ARCHITECTURE MAINTENANCE PROTEIN MBAA"/>
    <property type="match status" value="1"/>
</dbReference>
<evidence type="ECO:0000313" key="6">
    <source>
        <dbReference type="Proteomes" id="UP000032233"/>
    </source>
</evidence>
<evidence type="ECO:0000259" key="4">
    <source>
        <dbReference type="PROSITE" id="PS50887"/>
    </source>
</evidence>
<dbReference type="InterPro" id="IPR000160">
    <property type="entry name" value="GGDEF_dom"/>
</dbReference>
<dbReference type="PROSITE" id="PS50887">
    <property type="entry name" value="GGDEF"/>
    <property type="match status" value="1"/>
</dbReference>
<dbReference type="Pfam" id="PF00989">
    <property type="entry name" value="PAS"/>
    <property type="match status" value="1"/>
</dbReference>
<dbReference type="SUPFAM" id="SSF55073">
    <property type="entry name" value="Nucleotide cyclase"/>
    <property type="match status" value="1"/>
</dbReference>
<dbReference type="NCBIfam" id="TIGR00254">
    <property type="entry name" value="GGDEF"/>
    <property type="match status" value="1"/>
</dbReference>
<dbReference type="Pfam" id="PF13426">
    <property type="entry name" value="PAS_9"/>
    <property type="match status" value="1"/>
</dbReference>
<dbReference type="Gene3D" id="3.30.70.270">
    <property type="match status" value="1"/>
</dbReference>
<dbReference type="AlphaFoldDB" id="A0A0D2GGW3"/>
<dbReference type="SUPFAM" id="SSF141868">
    <property type="entry name" value="EAL domain-like"/>
    <property type="match status" value="1"/>
</dbReference>
<evidence type="ECO:0000256" key="1">
    <source>
        <dbReference type="ARBA" id="ARBA00051114"/>
    </source>
</evidence>
<dbReference type="InterPro" id="IPR035965">
    <property type="entry name" value="PAS-like_dom_sf"/>
</dbReference>
<evidence type="ECO:0000313" key="5">
    <source>
        <dbReference type="EMBL" id="KIX14167.1"/>
    </source>
</evidence>
<comment type="caution">
    <text evidence="5">The sequence shown here is derived from an EMBL/GenBank/DDBJ whole genome shotgun (WGS) entry which is preliminary data.</text>
</comment>
<feature type="domain" description="PAS" evidence="2">
    <location>
        <begin position="180"/>
        <end position="217"/>
    </location>
</feature>
<dbReference type="InterPro" id="IPR029787">
    <property type="entry name" value="Nucleotide_cyclase"/>
</dbReference>
<dbReference type="InterPro" id="IPR013767">
    <property type="entry name" value="PAS_fold"/>
</dbReference>
<dbReference type="FunFam" id="3.20.20.450:FF:000001">
    <property type="entry name" value="Cyclic di-GMP phosphodiesterase yahA"/>
    <property type="match status" value="1"/>
</dbReference>
<dbReference type="CDD" id="cd01949">
    <property type="entry name" value="GGDEF"/>
    <property type="match status" value="1"/>
</dbReference>
<reference evidence="5 6" key="1">
    <citation type="submission" date="2013-11" db="EMBL/GenBank/DDBJ databases">
        <title>Metagenomic analysis of a methanogenic consortium involved in long chain n-alkane degradation.</title>
        <authorList>
            <person name="Davidova I.A."/>
            <person name="Callaghan A.V."/>
            <person name="Wawrik B."/>
            <person name="Pruitt S."/>
            <person name="Marks C."/>
            <person name="Duncan K.E."/>
            <person name="Suflita J.M."/>
        </authorList>
    </citation>
    <scope>NUCLEOTIDE SEQUENCE [LARGE SCALE GENOMIC DNA]</scope>
    <source>
        <strain evidence="5 6">SPR</strain>
    </source>
</reference>
<dbReference type="PROSITE" id="PS50883">
    <property type="entry name" value="EAL"/>
    <property type="match status" value="1"/>
</dbReference>
<dbReference type="SUPFAM" id="SSF55785">
    <property type="entry name" value="PYP-like sensor domain (PAS domain)"/>
    <property type="match status" value="2"/>
</dbReference>
<dbReference type="SMART" id="SM00091">
    <property type="entry name" value="PAS"/>
    <property type="match status" value="2"/>
</dbReference>
<dbReference type="CDD" id="cd00130">
    <property type="entry name" value="PAS"/>
    <property type="match status" value="2"/>
</dbReference>
<dbReference type="CDD" id="cd01948">
    <property type="entry name" value="EAL"/>
    <property type="match status" value="1"/>
</dbReference>
<dbReference type="EMBL" id="AZAC01000011">
    <property type="protein sequence ID" value="KIX14167.1"/>
    <property type="molecule type" value="Genomic_DNA"/>
</dbReference>
<feature type="domain" description="GGDEF" evidence="4">
    <location>
        <begin position="320"/>
        <end position="453"/>
    </location>
</feature>
<dbReference type="FunFam" id="3.30.70.270:FF:000001">
    <property type="entry name" value="Diguanylate cyclase domain protein"/>
    <property type="match status" value="1"/>
</dbReference>
<dbReference type="Pfam" id="PF00990">
    <property type="entry name" value="GGDEF"/>
    <property type="match status" value="1"/>
</dbReference>
<proteinExistence type="predicted"/>
<protein>
    <submittedName>
        <fullName evidence="5">Diguanylate cyclase</fullName>
    </submittedName>
</protein>
<dbReference type="InterPro" id="IPR035919">
    <property type="entry name" value="EAL_sf"/>
</dbReference>
<dbReference type="InterPro" id="IPR000014">
    <property type="entry name" value="PAS"/>
</dbReference>
<dbReference type="PATRIC" id="fig|1429043.3.peg.1924"/>
<organism evidence="5 6">
    <name type="scientific">Dethiosulfatarculus sandiegensis</name>
    <dbReference type="NCBI Taxonomy" id="1429043"/>
    <lineage>
        <taxon>Bacteria</taxon>
        <taxon>Pseudomonadati</taxon>
        <taxon>Thermodesulfobacteriota</taxon>
        <taxon>Desulfarculia</taxon>
        <taxon>Desulfarculales</taxon>
        <taxon>Desulfarculaceae</taxon>
        <taxon>Dethiosulfatarculus</taxon>
    </lineage>
</organism>
<dbReference type="InParanoid" id="A0A0D2GGW3"/>
<comment type="catalytic activity">
    <reaction evidence="1">
        <text>3',3'-c-di-GMP + H2O = 5'-phosphoguanylyl(3'-&gt;5')guanosine + H(+)</text>
        <dbReference type="Rhea" id="RHEA:24902"/>
        <dbReference type="ChEBI" id="CHEBI:15377"/>
        <dbReference type="ChEBI" id="CHEBI:15378"/>
        <dbReference type="ChEBI" id="CHEBI:58754"/>
        <dbReference type="ChEBI" id="CHEBI:58805"/>
        <dbReference type="EC" id="3.1.4.52"/>
    </reaction>
    <physiologicalReaction direction="left-to-right" evidence="1">
        <dbReference type="Rhea" id="RHEA:24903"/>
    </physiologicalReaction>
</comment>
<dbReference type="GO" id="GO:0071111">
    <property type="term" value="F:cyclic-guanylate-specific phosphodiesterase activity"/>
    <property type="evidence" value="ECO:0007669"/>
    <property type="project" value="UniProtKB-EC"/>
</dbReference>
<dbReference type="STRING" id="1429043.X474_09085"/>
<gene>
    <name evidence="5" type="ORF">X474_09085</name>
</gene>
<dbReference type="InterPro" id="IPR001633">
    <property type="entry name" value="EAL_dom"/>
</dbReference>
<dbReference type="Pfam" id="PF00563">
    <property type="entry name" value="EAL"/>
    <property type="match status" value="1"/>
</dbReference>
<dbReference type="PANTHER" id="PTHR44757">
    <property type="entry name" value="DIGUANYLATE CYCLASE DGCP"/>
    <property type="match status" value="1"/>
</dbReference>
<evidence type="ECO:0000259" key="3">
    <source>
        <dbReference type="PROSITE" id="PS50883"/>
    </source>
</evidence>
<dbReference type="InterPro" id="IPR043128">
    <property type="entry name" value="Rev_trsase/Diguanyl_cyclase"/>
</dbReference>
<evidence type="ECO:0000259" key="2">
    <source>
        <dbReference type="PROSITE" id="PS50112"/>
    </source>
</evidence>
<dbReference type="FunCoup" id="A0A0D2GGW3">
    <property type="interactions" value="276"/>
</dbReference>
<dbReference type="NCBIfam" id="TIGR00229">
    <property type="entry name" value="sensory_box"/>
    <property type="match status" value="1"/>
</dbReference>
<dbReference type="GO" id="GO:0071732">
    <property type="term" value="P:cellular response to nitric oxide"/>
    <property type="evidence" value="ECO:0007669"/>
    <property type="project" value="UniProtKB-ARBA"/>
</dbReference>
<name>A0A0D2GGW3_9BACT</name>
<sequence length="731" mass="80974">MSDAQDSDKKFKDQDIAEIVANLTDNSSLAAELEGVTSIPSTNSLFQALMGLVGHPCIISSSHEGAIRGPCLEANPPACLLLGYNKNELTGMETNRFIRLPQKPPRIPTLSESPAVFAAEFVTRNQEIIPVRLSCCLLSLGTDRELVVMMAENSGASLNTERERNLQAWAFDRLGVATAVTDHRGLILKTNQAFTQMTGMSPHQAVGSSLNLHSPDSTDHNYYKHVWEAAARSGSWQGAALLHEMVEGERFIWLDVEHFPSTGSQNAHCLATLKELEGSRLSKNKIIHLAHHDPLTGLPNRVLFYERLKQSVAQAKRRKVQLAVLFLDLDNFKTINDSLGHSVGDKMLKTVGARLLSCMRAEDTVSRLGGDEFVVVIPEIAEPEDAVKVARRIIQMLSRTIIYEGHELTLSASIGLTIFPTDGGDPETLIKNADLAMYQAKKQGKRRFQLFSPAMHTNVTRRLIMESNLRKGFQNQEFVVMYQPKFDLATGKVGAMEALVRWDRPDLGMVSPAEFIPLAEESGLIVPLGEWVLRQACLTTKELRNQGMEDLVVSINLSTRQLLWQHDLASMLAEILTECELPPSALDLELTESAVMHNVEGAIGTMDDLRQMGISLSLDDFGTGYSSLKYLKRFPIDVLKIDRSFVKGLPDDPSDVAIVISIISMARAMGLKVIAEGVETIDQLRFFLHNEVDEVQGFIFSRPLVKSRLAHALRESEDLARKILFGANQSN</sequence>
<dbReference type="Gene3D" id="3.30.450.20">
    <property type="entry name" value="PAS domain"/>
    <property type="match status" value="2"/>
</dbReference>
<accession>A0A0D2GGW3</accession>
<dbReference type="Proteomes" id="UP000032233">
    <property type="component" value="Unassembled WGS sequence"/>
</dbReference>
<dbReference type="Gene3D" id="3.20.20.450">
    <property type="entry name" value="EAL domain"/>
    <property type="match status" value="1"/>
</dbReference>
<dbReference type="SMART" id="SM00052">
    <property type="entry name" value="EAL"/>
    <property type="match status" value="1"/>
</dbReference>
<dbReference type="OrthoDB" id="9777298at2"/>
<dbReference type="InterPro" id="IPR052155">
    <property type="entry name" value="Biofilm_reg_signaling"/>
</dbReference>
<dbReference type="SMART" id="SM00267">
    <property type="entry name" value="GGDEF"/>
    <property type="match status" value="1"/>
</dbReference>
<dbReference type="PROSITE" id="PS50112">
    <property type="entry name" value="PAS"/>
    <property type="match status" value="1"/>
</dbReference>